<accession>A0AAE1B1N7</accession>
<dbReference type="EMBL" id="JAWDGP010000732">
    <property type="protein sequence ID" value="KAK3797962.1"/>
    <property type="molecule type" value="Genomic_DNA"/>
</dbReference>
<proteinExistence type="predicted"/>
<dbReference type="Proteomes" id="UP001283361">
    <property type="component" value="Unassembled WGS sequence"/>
</dbReference>
<reference evidence="1" key="1">
    <citation type="journal article" date="2023" name="G3 (Bethesda)">
        <title>A reference genome for the long-term kleptoplast-retaining sea slug Elysia crispata morphotype clarki.</title>
        <authorList>
            <person name="Eastman K.E."/>
            <person name="Pendleton A.L."/>
            <person name="Shaikh M.A."/>
            <person name="Suttiyut T."/>
            <person name="Ogas R."/>
            <person name="Tomko P."/>
            <person name="Gavelis G."/>
            <person name="Widhalm J.R."/>
            <person name="Wisecaver J.H."/>
        </authorList>
    </citation>
    <scope>NUCLEOTIDE SEQUENCE</scope>
    <source>
        <strain evidence="1">ECLA1</strain>
    </source>
</reference>
<keyword evidence="2" id="KW-1185">Reference proteome</keyword>
<evidence type="ECO:0000313" key="1">
    <source>
        <dbReference type="EMBL" id="KAK3797962.1"/>
    </source>
</evidence>
<dbReference type="AlphaFoldDB" id="A0AAE1B1N7"/>
<evidence type="ECO:0000313" key="2">
    <source>
        <dbReference type="Proteomes" id="UP001283361"/>
    </source>
</evidence>
<sequence>MTKIGCPRLSTSPNPNAVFHQKAQPKDFHLNGMHHLPEWTARHVNHERT</sequence>
<name>A0AAE1B1N7_9GAST</name>
<organism evidence="1 2">
    <name type="scientific">Elysia crispata</name>
    <name type="common">lettuce slug</name>
    <dbReference type="NCBI Taxonomy" id="231223"/>
    <lineage>
        <taxon>Eukaryota</taxon>
        <taxon>Metazoa</taxon>
        <taxon>Spiralia</taxon>
        <taxon>Lophotrochozoa</taxon>
        <taxon>Mollusca</taxon>
        <taxon>Gastropoda</taxon>
        <taxon>Heterobranchia</taxon>
        <taxon>Euthyneura</taxon>
        <taxon>Panpulmonata</taxon>
        <taxon>Sacoglossa</taxon>
        <taxon>Placobranchoidea</taxon>
        <taxon>Plakobranchidae</taxon>
        <taxon>Elysia</taxon>
    </lineage>
</organism>
<comment type="caution">
    <text evidence="1">The sequence shown here is derived from an EMBL/GenBank/DDBJ whole genome shotgun (WGS) entry which is preliminary data.</text>
</comment>
<protein>
    <submittedName>
        <fullName evidence="1">Uncharacterized protein</fullName>
    </submittedName>
</protein>
<gene>
    <name evidence="1" type="ORF">RRG08_018766</name>
</gene>